<dbReference type="InterPro" id="IPR006282">
    <property type="entry name" value="Thi_PPkinase"/>
</dbReference>
<dbReference type="PANTHER" id="PTHR41299:SF1">
    <property type="entry name" value="THIAMINE PYROPHOSPHOKINASE"/>
    <property type="match status" value="1"/>
</dbReference>
<reference evidence="7" key="2">
    <citation type="submission" date="2021-04" db="EMBL/GenBank/DDBJ databases">
        <authorList>
            <person name="Gilroy R."/>
        </authorList>
    </citation>
    <scope>NUCLEOTIDE SEQUENCE</scope>
    <source>
        <strain evidence="7">Gambia11-129</strain>
    </source>
</reference>
<keyword evidence="4" id="KW-0067">ATP-binding</keyword>
<dbReference type="GO" id="GO:0004788">
    <property type="term" value="F:thiamine diphosphokinase activity"/>
    <property type="evidence" value="ECO:0007669"/>
    <property type="project" value="UniProtKB-UniRule"/>
</dbReference>
<evidence type="ECO:0000256" key="3">
    <source>
        <dbReference type="ARBA" id="ARBA00022777"/>
    </source>
</evidence>
<keyword evidence="1 7" id="KW-0808">Transferase</keyword>
<dbReference type="GO" id="GO:0016301">
    <property type="term" value="F:kinase activity"/>
    <property type="evidence" value="ECO:0007669"/>
    <property type="project" value="UniProtKB-KW"/>
</dbReference>
<feature type="domain" description="Thiamin pyrophosphokinase catalytic" evidence="6">
    <location>
        <begin position="21"/>
        <end position="107"/>
    </location>
</feature>
<dbReference type="EC" id="2.7.6.2" evidence="5"/>
<keyword evidence="2" id="KW-0547">Nucleotide-binding</keyword>
<protein>
    <recommendedName>
        <fullName evidence="5">Thiamine diphosphokinase</fullName>
        <ecNumber evidence="5">2.7.6.2</ecNumber>
    </recommendedName>
</protein>
<proteinExistence type="predicted"/>
<dbReference type="GO" id="GO:0005524">
    <property type="term" value="F:ATP binding"/>
    <property type="evidence" value="ECO:0007669"/>
    <property type="project" value="UniProtKB-KW"/>
</dbReference>
<evidence type="ECO:0000313" key="7">
    <source>
        <dbReference type="EMBL" id="HIV99422.1"/>
    </source>
</evidence>
<dbReference type="AlphaFoldDB" id="A0A9D1PU88"/>
<dbReference type="InterPro" id="IPR007371">
    <property type="entry name" value="TPK_catalytic"/>
</dbReference>
<dbReference type="GO" id="GO:0009229">
    <property type="term" value="P:thiamine diphosphate biosynthetic process"/>
    <property type="evidence" value="ECO:0007669"/>
    <property type="project" value="InterPro"/>
</dbReference>
<dbReference type="PANTHER" id="PTHR41299">
    <property type="entry name" value="THIAMINE PYROPHOSPHOKINASE"/>
    <property type="match status" value="1"/>
</dbReference>
<dbReference type="SUPFAM" id="SSF63862">
    <property type="entry name" value="Thiamin pyrophosphokinase, substrate-binding domain"/>
    <property type="match status" value="1"/>
</dbReference>
<evidence type="ECO:0000259" key="6">
    <source>
        <dbReference type="Pfam" id="PF04263"/>
    </source>
</evidence>
<dbReference type="Gene3D" id="3.40.50.10240">
    <property type="entry name" value="Thiamin pyrophosphokinase, catalytic domain"/>
    <property type="match status" value="1"/>
</dbReference>
<evidence type="ECO:0000256" key="5">
    <source>
        <dbReference type="NCBIfam" id="TIGR01378"/>
    </source>
</evidence>
<dbReference type="SUPFAM" id="SSF63999">
    <property type="entry name" value="Thiamin pyrophosphokinase, catalytic domain"/>
    <property type="match status" value="1"/>
</dbReference>
<keyword evidence="3" id="KW-0418">Kinase</keyword>
<dbReference type="Pfam" id="PF04263">
    <property type="entry name" value="TPK_catalytic"/>
    <property type="match status" value="1"/>
</dbReference>
<gene>
    <name evidence="7" type="ORF">IAB12_06585</name>
</gene>
<evidence type="ECO:0000256" key="2">
    <source>
        <dbReference type="ARBA" id="ARBA00022741"/>
    </source>
</evidence>
<dbReference type="InterPro" id="IPR036371">
    <property type="entry name" value="TPK_B1-bd_sf"/>
</dbReference>
<dbReference type="InterPro" id="IPR036759">
    <property type="entry name" value="TPK_catalytic_sf"/>
</dbReference>
<organism evidence="7 8">
    <name type="scientific">Candidatus Ornithospirochaeta avicola</name>
    <dbReference type="NCBI Taxonomy" id="2840896"/>
    <lineage>
        <taxon>Bacteria</taxon>
        <taxon>Pseudomonadati</taxon>
        <taxon>Spirochaetota</taxon>
        <taxon>Spirochaetia</taxon>
        <taxon>Spirochaetales</taxon>
        <taxon>Spirochaetaceae</taxon>
        <taxon>Spirochaetaceae incertae sedis</taxon>
        <taxon>Candidatus Ornithospirochaeta</taxon>
    </lineage>
</organism>
<name>A0A9D1PU88_9SPIO</name>
<accession>A0A9D1PU88</accession>
<dbReference type="Proteomes" id="UP000823936">
    <property type="component" value="Unassembled WGS sequence"/>
</dbReference>
<sequence>MKDLIIIGGEGPDALDVDEKSYDRIIAADSGYDRAKKLSLRADLTVGDMDSTSYKEIENSVLYPADKDYTDFELALMKRKNKSYDLIGGGGGRLDHSIAILQDFYKYGFPVRWFTSREVIYFSSSFEIKSDIVFPLSIVPLYECSLETEGLFWDIKKDKVSPLYISLSNRVEKTRCRIRSDKSLMLLIPLEFFSPEGRIEVCLSTED</sequence>
<dbReference type="EMBL" id="DXHU01000023">
    <property type="protein sequence ID" value="HIV99422.1"/>
    <property type="molecule type" value="Genomic_DNA"/>
</dbReference>
<dbReference type="CDD" id="cd07995">
    <property type="entry name" value="TPK"/>
    <property type="match status" value="1"/>
</dbReference>
<comment type="caution">
    <text evidence="7">The sequence shown here is derived from an EMBL/GenBank/DDBJ whole genome shotgun (WGS) entry which is preliminary data.</text>
</comment>
<evidence type="ECO:0000256" key="1">
    <source>
        <dbReference type="ARBA" id="ARBA00022679"/>
    </source>
</evidence>
<evidence type="ECO:0000313" key="8">
    <source>
        <dbReference type="Proteomes" id="UP000823936"/>
    </source>
</evidence>
<dbReference type="InterPro" id="IPR053149">
    <property type="entry name" value="TPK"/>
</dbReference>
<reference evidence="7" key="1">
    <citation type="journal article" date="2021" name="PeerJ">
        <title>Extensive microbial diversity within the chicken gut microbiome revealed by metagenomics and culture.</title>
        <authorList>
            <person name="Gilroy R."/>
            <person name="Ravi A."/>
            <person name="Getino M."/>
            <person name="Pursley I."/>
            <person name="Horton D.L."/>
            <person name="Alikhan N.F."/>
            <person name="Baker D."/>
            <person name="Gharbi K."/>
            <person name="Hall N."/>
            <person name="Watson M."/>
            <person name="Adriaenssens E.M."/>
            <person name="Foster-Nyarko E."/>
            <person name="Jarju S."/>
            <person name="Secka A."/>
            <person name="Antonio M."/>
            <person name="Oren A."/>
            <person name="Chaudhuri R.R."/>
            <person name="La Ragione R."/>
            <person name="Hildebrand F."/>
            <person name="Pallen M.J."/>
        </authorList>
    </citation>
    <scope>NUCLEOTIDE SEQUENCE</scope>
    <source>
        <strain evidence="7">Gambia11-129</strain>
    </source>
</reference>
<dbReference type="GO" id="GO:0006772">
    <property type="term" value="P:thiamine metabolic process"/>
    <property type="evidence" value="ECO:0007669"/>
    <property type="project" value="UniProtKB-UniRule"/>
</dbReference>
<dbReference type="NCBIfam" id="TIGR01378">
    <property type="entry name" value="thi_PPkinase"/>
    <property type="match status" value="1"/>
</dbReference>
<evidence type="ECO:0000256" key="4">
    <source>
        <dbReference type="ARBA" id="ARBA00022840"/>
    </source>
</evidence>